<gene>
    <name evidence="8" type="ORF">CCMP2556_LOCUS18697</name>
</gene>
<dbReference type="Pfam" id="PF00175">
    <property type="entry name" value="NAD_binding_1"/>
    <property type="match status" value="1"/>
</dbReference>
<feature type="compositionally biased region" description="Basic and acidic residues" evidence="5">
    <location>
        <begin position="16"/>
        <end position="26"/>
    </location>
</feature>
<dbReference type="PANTHER" id="PTHR19384">
    <property type="entry name" value="NITRIC OXIDE SYNTHASE-RELATED"/>
    <property type="match status" value="1"/>
</dbReference>
<dbReference type="Proteomes" id="UP001642484">
    <property type="component" value="Unassembled WGS sequence"/>
</dbReference>
<evidence type="ECO:0000313" key="9">
    <source>
        <dbReference type="Proteomes" id="UP001642484"/>
    </source>
</evidence>
<organism evidence="8 9">
    <name type="scientific">Durusdinium trenchii</name>
    <dbReference type="NCBI Taxonomy" id="1381693"/>
    <lineage>
        <taxon>Eukaryota</taxon>
        <taxon>Sar</taxon>
        <taxon>Alveolata</taxon>
        <taxon>Dinophyceae</taxon>
        <taxon>Suessiales</taxon>
        <taxon>Symbiodiniaceae</taxon>
        <taxon>Durusdinium</taxon>
    </lineage>
</organism>
<dbReference type="Gene3D" id="1.20.990.10">
    <property type="entry name" value="NADPH-cytochrome p450 Reductase, Chain A, domain 3"/>
    <property type="match status" value="1"/>
</dbReference>
<keyword evidence="4" id="KW-0560">Oxidoreductase</keyword>
<evidence type="ECO:0000256" key="5">
    <source>
        <dbReference type="SAM" id="MobiDB-lite"/>
    </source>
</evidence>
<feature type="domain" description="Sulfite reductase [NADPH] flavoprotein alpha-component-like FAD-binding" evidence="7">
    <location>
        <begin position="188"/>
        <end position="297"/>
    </location>
</feature>
<keyword evidence="9" id="KW-1185">Reference proteome</keyword>
<dbReference type="InterPro" id="IPR017938">
    <property type="entry name" value="Riboflavin_synthase-like_b-brl"/>
</dbReference>
<dbReference type="Pfam" id="PF00667">
    <property type="entry name" value="FAD_binding_1"/>
    <property type="match status" value="1"/>
</dbReference>
<dbReference type="InterPro" id="IPR039261">
    <property type="entry name" value="FNR_nucleotide-bd"/>
</dbReference>
<dbReference type="PANTHER" id="PTHR19384:SF109">
    <property type="entry name" value="SULFITE REDUCTASE [NADPH] FLAVOPROTEIN COMPONENT"/>
    <property type="match status" value="1"/>
</dbReference>
<reference evidence="8 9" key="1">
    <citation type="submission" date="2024-02" db="EMBL/GenBank/DDBJ databases">
        <authorList>
            <person name="Chen Y."/>
            <person name="Shah S."/>
            <person name="Dougan E. K."/>
            <person name="Thang M."/>
            <person name="Chan C."/>
        </authorList>
    </citation>
    <scope>NUCLEOTIDE SEQUENCE [LARGE SCALE GENOMIC DNA]</scope>
</reference>
<dbReference type="Gene3D" id="2.40.30.10">
    <property type="entry name" value="Translation factors"/>
    <property type="match status" value="1"/>
</dbReference>
<evidence type="ECO:0000259" key="7">
    <source>
        <dbReference type="Pfam" id="PF00667"/>
    </source>
</evidence>
<evidence type="ECO:0000313" key="8">
    <source>
        <dbReference type="EMBL" id="CAK9032468.1"/>
    </source>
</evidence>
<accession>A0ABP0L0K0</accession>
<evidence type="ECO:0000256" key="2">
    <source>
        <dbReference type="ARBA" id="ARBA00022630"/>
    </source>
</evidence>
<dbReference type="SUPFAM" id="SSF52343">
    <property type="entry name" value="Ferredoxin reductase-like, C-terminal NADP-linked domain"/>
    <property type="match status" value="1"/>
</dbReference>
<protein>
    <submittedName>
        <fullName evidence="8">Uncharacterized protein</fullName>
    </submittedName>
</protein>
<dbReference type="InterPro" id="IPR003097">
    <property type="entry name" value="CysJ-like_FAD-binding"/>
</dbReference>
<dbReference type="InterPro" id="IPR001709">
    <property type="entry name" value="Flavoprot_Pyr_Nucl_cyt_Rdtase"/>
</dbReference>
<evidence type="ECO:0000256" key="4">
    <source>
        <dbReference type="ARBA" id="ARBA00023002"/>
    </source>
</evidence>
<comment type="cofactor">
    <cofactor evidence="1">
        <name>FAD</name>
        <dbReference type="ChEBI" id="CHEBI:57692"/>
    </cofactor>
</comment>
<dbReference type="InterPro" id="IPR023173">
    <property type="entry name" value="NADPH_Cyt_P450_Rdtase_alpha"/>
</dbReference>
<comment type="caution">
    <text evidence="8">The sequence shown here is derived from an EMBL/GenBank/DDBJ whole genome shotgun (WGS) entry which is preliminary data.</text>
</comment>
<dbReference type="PRINTS" id="PR00371">
    <property type="entry name" value="FPNCR"/>
</dbReference>
<dbReference type="SUPFAM" id="SSF63380">
    <property type="entry name" value="Riboflavin synthase domain-like"/>
    <property type="match status" value="1"/>
</dbReference>
<dbReference type="EMBL" id="CAXAMN010010713">
    <property type="protein sequence ID" value="CAK9032468.1"/>
    <property type="molecule type" value="Genomic_DNA"/>
</dbReference>
<evidence type="ECO:0000256" key="3">
    <source>
        <dbReference type="ARBA" id="ARBA00022827"/>
    </source>
</evidence>
<keyword evidence="3" id="KW-0274">FAD</keyword>
<proteinExistence type="predicted"/>
<keyword evidence="2" id="KW-0285">Flavoprotein</keyword>
<evidence type="ECO:0000259" key="6">
    <source>
        <dbReference type="Pfam" id="PF00175"/>
    </source>
</evidence>
<feature type="domain" description="Oxidoreductase FAD/NAD(P)-binding" evidence="6">
    <location>
        <begin position="328"/>
        <end position="435"/>
    </location>
</feature>
<name>A0ABP0L0K0_9DINO</name>
<evidence type="ECO:0000256" key="1">
    <source>
        <dbReference type="ARBA" id="ARBA00001974"/>
    </source>
</evidence>
<dbReference type="InterPro" id="IPR001433">
    <property type="entry name" value="OxRdtase_FAD/NAD-bd"/>
</dbReference>
<feature type="compositionally biased region" description="Polar residues" evidence="5">
    <location>
        <begin position="1"/>
        <end position="14"/>
    </location>
</feature>
<feature type="region of interest" description="Disordered" evidence="5">
    <location>
        <begin position="1"/>
        <end position="88"/>
    </location>
</feature>
<dbReference type="Gene3D" id="3.40.50.80">
    <property type="entry name" value="Nucleotide-binding domain of ferredoxin-NADP reductase (FNR) module"/>
    <property type="match status" value="1"/>
</dbReference>
<sequence length="482" mass="55035">MSGQKLKSYIQTDWFTDFHREDDRQPTRRRRGASRLGRQREGPEGSFDEEDEASRESRGTSRRRLRSEGQEESEQEATRGGVTVENYLTDWDPELQRLRPYRILESGDDAASGEEFFTLSPTHGYRRHYRPTASERDEEAGTELMGVDEGLAYEDVTIAEGTTLPDDNYLWQDYDRDEPPEALDWNKLENCIRYLSEDEERRARRLLSTGLFSRSQMTQYAQVLCEQCPTYFDLMKKFPSAKMPLEQLLSILPPIKPRIYSIASDARYSPKAVEFTIVINQWKAKTGELKTGTCTKFIQDMPVGKQVACAVVCGTFQFPEKDTTPMVMVGLGTGIAPIRSFMQDKLYKKQNGISTGPMVVFYGCRHEQEELLYKDEWKMFEKEGVLTKLVGAFQFDKPHYPPKQIFVSDKMAEQPELISDNLLKKGGYFFMCGPAVATPSVQKALKAALVQCGGQSAPTSEPEADKWFKDFVAAGRYSEESY</sequence>